<feature type="domain" description="DUF8004" evidence="2">
    <location>
        <begin position="272"/>
        <end position="363"/>
    </location>
</feature>
<dbReference type="InterPro" id="IPR058317">
    <property type="entry name" value="DUF8004"/>
</dbReference>
<feature type="compositionally biased region" description="Low complexity" evidence="1">
    <location>
        <begin position="842"/>
        <end position="892"/>
    </location>
</feature>
<dbReference type="Pfam" id="PF26013">
    <property type="entry name" value="DUF8004"/>
    <property type="match status" value="1"/>
</dbReference>
<organism evidence="3 4">
    <name type="scientific">Aulographum hederae CBS 113979</name>
    <dbReference type="NCBI Taxonomy" id="1176131"/>
    <lineage>
        <taxon>Eukaryota</taxon>
        <taxon>Fungi</taxon>
        <taxon>Dikarya</taxon>
        <taxon>Ascomycota</taxon>
        <taxon>Pezizomycotina</taxon>
        <taxon>Dothideomycetes</taxon>
        <taxon>Pleosporomycetidae</taxon>
        <taxon>Aulographales</taxon>
        <taxon>Aulographaceae</taxon>
    </lineage>
</organism>
<keyword evidence="4" id="KW-1185">Reference proteome</keyword>
<feature type="region of interest" description="Disordered" evidence="1">
    <location>
        <begin position="1"/>
        <end position="76"/>
    </location>
</feature>
<dbReference type="AlphaFoldDB" id="A0A6G1HFL8"/>
<feature type="region of interest" description="Disordered" evidence="1">
    <location>
        <begin position="815"/>
        <end position="912"/>
    </location>
</feature>
<evidence type="ECO:0000313" key="4">
    <source>
        <dbReference type="Proteomes" id="UP000800041"/>
    </source>
</evidence>
<evidence type="ECO:0000256" key="1">
    <source>
        <dbReference type="SAM" id="MobiDB-lite"/>
    </source>
</evidence>
<feature type="compositionally biased region" description="Pro residues" evidence="1">
    <location>
        <begin position="465"/>
        <end position="476"/>
    </location>
</feature>
<dbReference type="EMBL" id="ML977138">
    <property type="protein sequence ID" value="KAF1991973.1"/>
    <property type="molecule type" value="Genomic_DNA"/>
</dbReference>
<name>A0A6G1HFL8_9PEZI</name>
<feature type="compositionally biased region" description="Polar residues" evidence="1">
    <location>
        <begin position="23"/>
        <end position="42"/>
    </location>
</feature>
<proteinExistence type="predicted"/>
<evidence type="ECO:0000259" key="2">
    <source>
        <dbReference type="Pfam" id="PF26013"/>
    </source>
</evidence>
<dbReference type="PANTHER" id="PTHR39601">
    <property type="entry name" value="CHORIOGENIN HMINOR"/>
    <property type="match status" value="1"/>
</dbReference>
<dbReference type="Proteomes" id="UP000800041">
    <property type="component" value="Unassembled WGS sequence"/>
</dbReference>
<feature type="compositionally biased region" description="Low complexity" evidence="1">
    <location>
        <begin position="1"/>
        <end position="12"/>
    </location>
</feature>
<dbReference type="PANTHER" id="PTHR39601:SF1">
    <property type="entry name" value="CHORIOGENIN HMINOR"/>
    <property type="match status" value="1"/>
</dbReference>
<dbReference type="OrthoDB" id="4114825at2759"/>
<gene>
    <name evidence="3" type="ORF">K402DRAFT_416470</name>
</gene>
<feature type="region of interest" description="Disordered" evidence="1">
    <location>
        <begin position="610"/>
        <end position="629"/>
    </location>
</feature>
<feature type="region of interest" description="Disordered" evidence="1">
    <location>
        <begin position="465"/>
        <end position="484"/>
    </location>
</feature>
<reference evidence="3" key="1">
    <citation type="journal article" date="2020" name="Stud. Mycol.">
        <title>101 Dothideomycetes genomes: a test case for predicting lifestyles and emergence of pathogens.</title>
        <authorList>
            <person name="Haridas S."/>
            <person name="Albert R."/>
            <person name="Binder M."/>
            <person name="Bloem J."/>
            <person name="Labutti K."/>
            <person name="Salamov A."/>
            <person name="Andreopoulos B."/>
            <person name="Baker S."/>
            <person name="Barry K."/>
            <person name="Bills G."/>
            <person name="Bluhm B."/>
            <person name="Cannon C."/>
            <person name="Castanera R."/>
            <person name="Culley D."/>
            <person name="Daum C."/>
            <person name="Ezra D."/>
            <person name="Gonzalez J."/>
            <person name="Henrissat B."/>
            <person name="Kuo A."/>
            <person name="Liang C."/>
            <person name="Lipzen A."/>
            <person name="Lutzoni F."/>
            <person name="Magnuson J."/>
            <person name="Mondo S."/>
            <person name="Nolan M."/>
            <person name="Ohm R."/>
            <person name="Pangilinan J."/>
            <person name="Park H.-J."/>
            <person name="Ramirez L."/>
            <person name="Alfaro M."/>
            <person name="Sun H."/>
            <person name="Tritt A."/>
            <person name="Yoshinaga Y."/>
            <person name="Zwiers L.-H."/>
            <person name="Turgeon B."/>
            <person name="Goodwin S."/>
            <person name="Spatafora J."/>
            <person name="Crous P."/>
            <person name="Grigoriev I."/>
        </authorList>
    </citation>
    <scope>NUCLEOTIDE SEQUENCE</scope>
    <source>
        <strain evidence="3">CBS 113979</strain>
    </source>
</reference>
<evidence type="ECO:0000313" key="3">
    <source>
        <dbReference type="EMBL" id="KAF1991973.1"/>
    </source>
</evidence>
<accession>A0A6G1HFL8</accession>
<sequence>MRTSAASSSSSANFSEALPPQGPTHTPHSTPQVPGRSSSLQQKAHRYSRSWASSRPSTAQTCPPTPPPKDKLDDAGNETQKAGLAHIISCARSRTRPSTAESSGPIPNFSRRLSSAHSMDNRGYKSGTLSNSKRTKIRRWNGISKHVSHWDGLRRDSELWMENANCFVHLYEKGHSRRGPSFCIPLTSLKALKCGKMFSVCFAQRKGGVYEIFIPAPEDAMREEAFAWHITTRNFFAFVMRKSLVGTHLSQSLIKLRERLDLFRADGVNNEEDFMAYLDELGYLDFGHSQDHALAILNYAEHFQLYDLWIDAFAHCVGMNDTLATSSEFESVPRVTKALITRAYLEMDLHLERVAKAMSNFLEDDLSAAYLGLSQGARAHLDRFRTFLHTYYVEKFGYWPPPKGSQFPKSLYKSMYFDFRNLYDFLVDTTSSEALELQRPATGGICVLQNVQAFDQRHKYTALPHPLPLEPNAPPEPSKRQSRGFSMMFGSKQSKTDRYMSVRASLSAATNTGDVEVMSSHLVRAYKRFEAEWSSRQEEKVSVVDARKVRWLLIYGIVQMLISIIRAPKEVRDTDGPSYALCCLVPDSPPWESGIEALKMQIFAPLDQSTPAHEMSSRPGTAGSIMPDKPLPTTPTYSIQPDCESDDYFAPKSPAGATTPPRGLLSDVPAPLRINSSHSNAPPIARNTSLRSIKALSTAFSSRRTSVVVKKQQSPFCEILVQGYGNGLNQTTVDEPDRTGTFTYPETAAGEIVQPKPQRPQTWNVGAGKYSGISDVKKKSKKVINNLTVHAAASLENMRSRTPVLEAEEFEQTYVPSNAERKNHLQLPEPTIPRSGNAAPASTPLLLTPDESPSSESSTLAPPLWSSAASTSSASSVPELDPSSPNDSNRSSGVSITSPVDGDAPSHDIWSDLKTTPATTETALGANANQVILVERSFSVVHHRAEAPVAGKVVRDYATPIAEPESKAAGGLKPCLAHSGSMTKKADKRRSFRVKMRDELEIFSSGLSRNNSITT</sequence>
<protein>
    <recommendedName>
        <fullName evidence="2">DUF8004 domain-containing protein</fullName>
    </recommendedName>
</protein>
<feature type="region of interest" description="Disordered" evidence="1">
    <location>
        <begin position="89"/>
        <end position="129"/>
    </location>
</feature>